<name>A0A9P0LYG6_ACAOB</name>
<feature type="domain" description="Cation-transporting P-type ATPase N-terminal" evidence="1">
    <location>
        <begin position="5"/>
        <end position="41"/>
    </location>
</feature>
<dbReference type="OrthoDB" id="3352408at2759"/>
<gene>
    <name evidence="2" type="ORF">ACAOBT_LOCUS30070</name>
</gene>
<evidence type="ECO:0000313" key="3">
    <source>
        <dbReference type="Proteomes" id="UP001152888"/>
    </source>
</evidence>
<dbReference type="AlphaFoldDB" id="A0A9P0LYG6"/>
<protein>
    <recommendedName>
        <fullName evidence="1">Cation-transporting P-type ATPase N-terminal domain-containing protein</fullName>
    </recommendedName>
</protein>
<evidence type="ECO:0000313" key="2">
    <source>
        <dbReference type="EMBL" id="CAH2008175.1"/>
    </source>
</evidence>
<dbReference type="Pfam" id="PF00690">
    <property type="entry name" value="Cation_ATPase_N"/>
    <property type="match status" value="1"/>
</dbReference>
<keyword evidence="3" id="KW-1185">Reference proteome</keyword>
<dbReference type="SUPFAM" id="SSF81665">
    <property type="entry name" value="Calcium ATPase, transmembrane domain M"/>
    <property type="match status" value="1"/>
</dbReference>
<dbReference type="Proteomes" id="UP001152888">
    <property type="component" value="Unassembled WGS sequence"/>
</dbReference>
<proteinExistence type="predicted"/>
<evidence type="ECO:0000259" key="1">
    <source>
        <dbReference type="Pfam" id="PF00690"/>
    </source>
</evidence>
<reference evidence="2" key="1">
    <citation type="submission" date="2022-03" db="EMBL/GenBank/DDBJ databases">
        <authorList>
            <person name="Sayadi A."/>
        </authorList>
    </citation>
    <scope>NUCLEOTIDE SEQUENCE</scope>
</reference>
<accession>A0A9P0LYG6</accession>
<dbReference type="InterPro" id="IPR023298">
    <property type="entry name" value="ATPase_P-typ_TM_dom_sf"/>
</dbReference>
<organism evidence="2 3">
    <name type="scientific">Acanthoscelides obtectus</name>
    <name type="common">Bean weevil</name>
    <name type="synonym">Bruchus obtectus</name>
    <dbReference type="NCBI Taxonomy" id="200917"/>
    <lineage>
        <taxon>Eukaryota</taxon>
        <taxon>Metazoa</taxon>
        <taxon>Ecdysozoa</taxon>
        <taxon>Arthropoda</taxon>
        <taxon>Hexapoda</taxon>
        <taxon>Insecta</taxon>
        <taxon>Pterygota</taxon>
        <taxon>Neoptera</taxon>
        <taxon>Endopterygota</taxon>
        <taxon>Coleoptera</taxon>
        <taxon>Polyphaga</taxon>
        <taxon>Cucujiformia</taxon>
        <taxon>Chrysomeloidea</taxon>
        <taxon>Chrysomelidae</taxon>
        <taxon>Bruchinae</taxon>
        <taxon>Bruchini</taxon>
        <taxon>Acanthoscelides</taxon>
    </lineage>
</organism>
<dbReference type="EMBL" id="CAKOFQ010007789">
    <property type="protein sequence ID" value="CAH2008175.1"/>
    <property type="molecule type" value="Genomic_DNA"/>
</dbReference>
<sequence length="89" mass="10176">MEDAHMKTVEEVHGFFGTDPERGLSIDQVKKYQDKYGPNVYAYSNDLSELPNEVIEYVTKIRTKVATSITLGKRFERGNIASTEKNYGR</sequence>
<comment type="caution">
    <text evidence="2">The sequence shown here is derived from an EMBL/GenBank/DDBJ whole genome shotgun (WGS) entry which is preliminary data.</text>
</comment>
<dbReference type="InterPro" id="IPR004014">
    <property type="entry name" value="ATPase_P-typ_cation-transptr_N"/>
</dbReference>